<dbReference type="InterPro" id="IPR059025">
    <property type="entry name" value="STB6_N"/>
</dbReference>
<dbReference type="GO" id="GO:0070822">
    <property type="term" value="C:Sin3-type complex"/>
    <property type="evidence" value="ECO:0007669"/>
    <property type="project" value="TreeGrafter"/>
</dbReference>
<gene>
    <name evidence="4" type="ORF">KLLA0_F26499g</name>
</gene>
<dbReference type="OMA" id="VHGFEIY"/>
<dbReference type="PaxDb" id="284590-Q6CIH8"/>
<feature type="region of interest" description="Disordered" evidence="2">
    <location>
        <begin position="1"/>
        <end position="21"/>
    </location>
</feature>
<feature type="domain" description="STB6-like N-terminal" evidence="3">
    <location>
        <begin position="38"/>
        <end position="175"/>
    </location>
</feature>
<name>Q6CIH8_KLULA</name>
<protein>
    <submittedName>
        <fullName evidence="4">KLLA0F26499p</fullName>
    </submittedName>
</protein>
<evidence type="ECO:0000256" key="2">
    <source>
        <dbReference type="SAM" id="MobiDB-lite"/>
    </source>
</evidence>
<dbReference type="InParanoid" id="Q6CIH8"/>
<dbReference type="EMBL" id="CR382126">
    <property type="protein sequence ID" value="CAG98969.1"/>
    <property type="molecule type" value="Genomic_DNA"/>
</dbReference>
<keyword evidence="5" id="KW-1185">Reference proteome</keyword>
<organism evidence="4 5">
    <name type="scientific">Kluyveromyces lactis (strain ATCC 8585 / CBS 2359 / DSM 70799 / NBRC 1267 / NRRL Y-1140 / WM37)</name>
    <name type="common">Yeast</name>
    <name type="synonym">Candida sphaerica</name>
    <dbReference type="NCBI Taxonomy" id="284590"/>
    <lineage>
        <taxon>Eukaryota</taxon>
        <taxon>Fungi</taxon>
        <taxon>Dikarya</taxon>
        <taxon>Ascomycota</taxon>
        <taxon>Saccharomycotina</taxon>
        <taxon>Saccharomycetes</taxon>
        <taxon>Saccharomycetales</taxon>
        <taxon>Saccharomycetaceae</taxon>
        <taxon>Kluyveromyces</taxon>
    </lineage>
</organism>
<accession>Q6CIH8</accession>
<dbReference type="STRING" id="284590.Q6CIH8"/>
<dbReference type="Pfam" id="PF25995">
    <property type="entry name" value="STB6_N"/>
    <property type="match status" value="1"/>
</dbReference>
<proteinExistence type="predicted"/>
<feature type="coiled-coil region" evidence="1">
    <location>
        <begin position="570"/>
        <end position="639"/>
    </location>
</feature>
<dbReference type="eggNOG" id="ENOG502QT8Q">
    <property type="taxonomic scope" value="Eukaryota"/>
</dbReference>
<keyword evidence="1" id="KW-0175">Coiled coil</keyword>
<evidence type="ECO:0000313" key="5">
    <source>
        <dbReference type="Proteomes" id="UP000000598"/>
    </source>
</evidence>
<dbReference type="KEGG" id="kla:KLLA0_F26499g"/>
<dbReference type="InterPro" id="IPR038919">
    <property type="entry name" value="STB2/STB2"/>
</dbReference>
<sequence length="709" mass="83128">MQSPSHVDLASPPRIPGTPVPVKLKSKNSTKQLVKTAKYLFPDYMGLFNLGILKHEELQYCEYTINGFELYIVEQWVSERKFSNVITSFTGNSSEVVRGILVKLPEDIRYWPESFKQYHDKLIEFSSIKVMDDGISLFVTNLSYFPSTLNLLHVKNGSMKDSWPLFQVNFNLKRIGCGSRSGNLLGEPSITSLEKFAQIYKMATKDPEDLFRNLIELFRVIQISLTYFRLLDGRFKDGTLCQHTFDGIQEWWVTYGKLYLGIDRPKNEGILGPTTVAGIISFVLTCYFKFIVEDCISFKDPYIESSFYSGVYNFQKKHNLPKTSYLDIETMNKLFKVTSRANTTDIFKLKRALKSRVQDIARKVNPIQLANEILTTDLDWLIENVQGGYLGLFWSGKRQNKITLQSHNFYEQDYSHGDPFDEHGEYFTGEGIYDYEENSSELEDISSWEDGNVKHESEFPYHCHNNVMFQRELYRRASIPQTEKEKNLFQMEYKNSVSADENSGQQYTIKHNYSFSDIQDSIEVWSFPFQVSPVKIARDILRMEVHMRKYCDERTTESWNDCMATLTSSLKRCTETFETLQQKENELRSKHDTIQAEMKDINSLEAKFNYDLRILDARMRDVEENLNHFSNRLNTLEDSFKLKGKKFKALIDTDILHSALELDKYAFEFFENEQVWNEGVFLRSMRQYIWPVVKKEWERLSEWWSPTNM</sequence>
<evidence type="ECO:0000256" key="1">
    <source>
        <dbReference type="SAM" id="Coils"/>
    </source>
</evidence>
<evidence type="ECO:0000313" key="4">
    <source>
        <dbReference type="EMBL" id="CAG98969.1"/>
    </source>
</evidence>
<reference evidence="4 5" key="1">
    <citation type="journal article" date="2004" name="Nature">
        <title>Genome evolution in yeasts.</title>
        <authorList>
            <consortium name="Genolevures"/>
            <person name="Dujon B."/>
            <person name="Sherman D."/>
            <person name="Fischer G."/>
            <person name="Durrens P."/>
            <person name="Casaregola S."/>
            <person name="Lafontaine I."/>
            <person name="de Montigny J."/>
            <person name="Marck C."/>
            <person name="Neuveglise C."/>
            <person name="Talla E."/>
            <person name="Goffard N."/>
            <person name="Frangeul L."/>
            <person name="Aigle M."/>
            <person name="Anthouard V."/>
            <person name="Babour A."/>
            <person name="Barbe V."/>
            <person name="Barnay S."/>
            <person name="Blanchin S."/>
            <person name="Beckerich J.M."/>
            <person name="Beyne E."/>
            <person name="Bleykasten C."/>
            <person name="Boisrame A."/>
            <person name="Boyer J."/>
            <person name="Cattolico L."/>
            <person name="Confanioleri F."/>
            <person name="de Daruvar A."/>
            <person name="Despons L."/>
            <person name="Fabre E."/>
            <person name="Fairhead C."/>
            <person name="Ferry-Dumazet H."/>
            <person name="Groppi A."/>
            <person name="Hantraye F."/>
            <person name="Hennequin C."/>
            <person name="Jauniaux N."/>
            <person name="Joyet P."/>
            <person name="Kachouri R."/>
            <person name="Kerrest A."/>
            <person name="Koszul R."/>
            <person name="Lemaire M."/>
            <person name="Lesur I."/>
            <person name="Ma L."/>
            <person name="Muller H."/>
            <person name="Nicaud J.M."/>
            <person name="Nikolski M."/>
            <person name="Oztas S."/>
            <person name="Ozier-Kalogeropoulos O."/>
            <person name="Pellenz S."/>
            <person name="Potier S."/>
            <person name="Richard G.F."/>
            <person name="Straub M.L."/>
            <person name="Suleau A."/>
            <person name="Swennene D."/>
            <person name="Tekaia F."/>
            <person name="Wesolowski-Louvel M."/>
            <person name="Westhof E."/>
            <person name="Wirth B."/>
            <person name="Zeniou-Meyer M."/>
            <person name="Zivanovic I."/>
            <person name="Bolotin-Fukuhara M."/>
            <person name="Thierry A."/>
            <person name="Bouchier C."/>
            <person name="Caudron B."/>
            <person name="Scarpelli C."/>
            <person name="Gaillardin C."/>
            <person name="Weissenbach J."/>
            <person name="Wincker P."/>
            <person name="Souciet J.L."/>
        </authorList>
    </citation>
    <scope>NUCLEOTIDE SEQUENCE [LARGE SCALE GENOMIC DNA]</scope>
    <source>
        <strain evidence="5">ATCC 8585 / CBS 2359 / DSM 70799 / NBRC 1267 / NRRL Y-1140 / WM37</strain>
    </source>
</reference>
<dbReference type="FunCoup" id="Q6CIH8">
    <property type="interactions" value="89"/>
</dbReference>
<dbReference type="PANTHER" id="PTHR31011">
    <property type="entry name" value="PROTEIN STB2-RELATED"/>
    <property type="match status" value="1"/>
</dbReference>
<dbReference type="HOGENOM" id="CLU_010065_0_0_1"/>
<dbReference type="AlphaFoldDB" id="Q6CIH8"/>
<dbReference type="Proteomes" id="UP000000598">
    <property type="component" value="Chromosome F"/>
</dbReference>
<evidence type="ECO:0000259" key="3">
    <source>
        <dbReference type="Pfam" id="PF25995"/>
    </source>
</evidence>
<dbReference type="PANTHER" id="PTHR31011:SF2">
    <property type="entry name" value="PROTEIN STB2-RELATED"/>
    <property type="match status" value="1"/>
</dbReference>